<dbReference type="OrthoDB" id="3231855at2759"/>
<evidence type="ECO:0000313" key="3">
    <source>
        <dbReference type="Proteomes" id="UP000267096"/>
    </source>
</evidence>
<feature type="compositionally biased region" description="Basic and acidic residues" evidence="1">
    <location>
        <begin position="112"/>
        <end position="125"/>
    </location>
</feature>
<protein>
    <submittedName>
        <fullName evidence="4">CUE domain-containing protein</fullName>
    </submittedName>
</protein>
<gene>
    <name evidence="2" type="ORF">ASIM_LOCUS13339</name>
</gene>
<reference evidence="2 3" key="2">
    <citation type="submission" date="2018-11" db="EMBL/GenBank/DDBJ databases">
        <authorList>
            <consortium name="Pathogen Informatics"/>
        </authorList>
    </citation>
    <scope>NUCLEOTIDE SEQUENCE [LARGE SCALE GENOMIC DNA]</scope>
</reference>
<accession>A0A0M3JZH9</accession>
<dbReference type="AlphaFoldDB" id="A0A0M3JZH9"/>
<feature type="compositionally biased region" description="Polar residues" evidence="1">
    <location>
        <begin position="126"/>
        <end position="135"/>
    </location>
</feature>
<keyword evidence="3" id="KW-1185">Reference proteome</keyword>
<dbReference type="Proteomes" id="UP000267096">
    <property type="component" value="Unassembled WGS sequence"/>
</dbReference>
<evidence type="ECO:0000313" key="2">
    <source>
        <dbReference type="EMBL" id="VDK49460.1"/>
    </source>
</evidence>
<reference evidence="4" key="1">
    <citation type="submission" date="2017-02" db="UniProtKB">
        <authorList>
            <consortium name="WormBaseParasite"/>
        </authorList>
    </citation>
    <scope>IDENTIFICATION</scope>
</reference>
<evidence type="ECO:0000256" key="1">
    <source>
        <dbReference type="SAM" id="MobiDB-lite"/>
    </source>
</evidence>
<dbReference type="EMBL" id="UYRR01031366">
    <property type="protein sequence ID" value="VDK49460.1"/>
    <property type="molecule type" value="Genomic_DNA"/>
</dbReference>
<organism evidence="4">
    <name type="scientific">Anisakis simplex</name>
    <name type="common">Herring worm</name>
    <dbReference type="NCBI Taxonomy" id="6269"/>
    <lineage>
        <taxon>Eukaryota</taxon>
        <taxon>Metazoa</taxon>
        <taxon>Ecdysozoa</taxon>
        <taxon>Nematoda</taxon>
        <taxon>Chromadorea</taxon>
        <taxon>Rhabditida</taxon>
        <taxon>Spirurina</taxon>
        <taxon>Ascaridomorpha</taxon>
        <taxon>Ascaridoidea</taxon>
        <taxon>Anisakidae</taxon>
        <taxon>Anisakis</taxon>
        <taxon>Anisakis simplex complex</taxon>
    </lineage>
</organism>
<evidence type="ECO:0000313" key="4">
    <source>
        <dbReference type="WBParaSite" id="ASIM_0001391101-mRNA-1"/>
    </source>
</evidence>
<dbReference type="WBParaSite" id="ASIM_0001391101-mRNA-1">
    <property type="protein sequence ID" value="ASIM_0001391101-mRNA-1"/>
    <property type="gene ID" value="ASIM_0001391101"/>
</dbReference>
<proteinExistence type="predicted"/>
<name>A0A0M3JZH9_ANISI</name>
<feature type="region of interest" description="Disordered" evidence="1">
    <location>
        <begin position="111"/>
        <end position="143"/>
    </location>
</feature>
<sequence length="402" mass="45533">MQGWKTLAMPYLINEQQRDANDLSPRLKPPLDPPAVDELSSIANDFARFFTGIKESQLQSGYSSTKSDHPHSKQLIPWNTFAIPVKKLVPVPPTDDSCSTSKGVNLCGGTKIESKKVEQPTESRKNNGQKNTSNPKSKKEPANKQMLSLLPFKQPSNMPKMSIGIQTSDIIALLDRTNSIDEELQSKLIIKPQLTIIKRLNVEQRIIRKDRSTQTCSDSVPTELDLLLALFPEEAPADLAQVLELGNIDVAVRIFREIGAKMNVFAHFDHVDVGAEDILLSRTYERSRVDSPGEQQQLPVVNAIHASADNNSDFHRKPIRNGFYRMQLSTDMMQNLGQLFGDHDESQRKNTNFVDLPLWQWRQIYQAWQGLPVTGRHGELVVYEDFDDEFPDTLNRINEEFI</sequence>